<dbReference type="PROSITE" id="PS50003">
    <property type="entry name" value="PH_DOMAIN"/>
    <property type="match status" value="1"/>
</dbReference>
<dbReference type="EMBL" id="DS550801">
    <property type="protein sequence ID" value="EDR22209.1"/>
    <property type="molecule type" value="Genomic_DNA"/>
</dbReference>
<dbReference type="RefSeq" id="XP_001741423.1">
    <property type="nucleotide sequence ID" value="XM_001741371.1"/>
</dbReference>
<accession>B0ETM4</accession>
<dbReference type="GeneID" id="5914156"/>
<dbReference type="GO" id="GO:0030036">
    <property type="term" value="P:actin cytoskeleton organization"/>
    <property type="evidence" value="ECO:0007669"/>
    <property type="project" value="TreeGrafter"/>
</dbReference>
<proteinExistence type="predicted"/>
<sequence>MSNHPNFNNFKKTRLKDLQPGVREGWLKKKGYDFHTWKKRYFIIKNEFIYYFSSASPTSTPKGVIELNSKSQAKIIDDTFMNIVICSVHRNQEIIADTPDIGAAWVDSINSHIKTLQKVEEQRKKEEELISIPFCGKSWPEVKNEINVCKHLNERQVPPKELIQIMNNIGKDTCERYFYNILLECITTWADDEIANFAWNYFCRHLVRQEEVQIQDKMKRRKSIMKTESGTMYKLLSDLNIIFGGTQGAVLTAFGGESENNDDIVMVLGRNTQAGVRLASIYNHIIENNKISFNEVIRTILDAMERWRMRTEEPMFRAFVTGITGNWNPAKVASLVSFLSSFTKEHDSFPLFEEPWEDLPPHALSFILAFVFNFLVINLFKYTNHWNTEEKKEFITIGNMLWGWKIETYNKLTNQI</sequence>
<dbReference type="AlphaFoldDB" id="B0ETM4"/>
<dbReference type="Proteomes" id="UP000008076">
    <property type="component" value="Unassembled WGS sequence"/>
</dbReference>
<name>B0ETM4_ENTDS</name>
<dbReference type="VEuPathDB" id="AmoebaDB:EDI_129630"/>
<organism evidence="3">
    <name type="scientific">Entamoeba dispar (strain ATCC PRA-260 / SAW760)</name>
    <dbReference type="NCBI Taxonomy" id="370354"/>
    <lineage>
        <taxon>Eukaryota</taxon>
        <taxon>Amoebozoa</taxon>
        <taxon>Evosea</taxon>
        <taxon>Archamoebae</taxon>
        <taxon>Mastigamoebida</taxon>
        <taxon>Entamoebidae</taxon>
        <taxon>Entamoeba</taxon>
    </lineage>
</organism>
<dbReference type="GO" id="GO:0005886">
    <property type="term" value="C:plasma membrane"/>
    <property type="evidence" value="ECO:0007669"/>
    <property type="project" value="TreeGrafter"/>
</dbReference>
<keyword evidence="3" id="KW-1185">Reference proteome</keyword>
<reference evidence="3" key="1">
    <citation type="submission" date="2007-12" db="EMBL/GenBank/DDBJ databases">
        <title>Annotation of Entamoeba dispar SAW760.</title>
        <authorList>
            <person name="Lorenzi H."/>
            <person name="Inman J."/>
            <person name="Schobel S."/>
            <person name="Amedeo P."/>
            <person name="Caler E."/>
        </authorList>
    </citation>
    <scope>NUCLEOTIDE SEQUENCE [LARGE SCALE GENOMIC DNA]</scope>
    <source>
        <strain evidence="3">ATCC PRA-260 / SAW760</strain>
    </source>
</reference>
<dbReference type="Gene3D" id="2.30.29.30">
    <property type="entry name" value="Pleckstrin-homology domain (PH domain)/Phosphotyrosine-binding domain (PTB)"/>
    <property type="match status" value="1"/>
</dbReference>
<dbReference type="OMA" id="IMNNIGK"/>
<dbReference type="Pfam" id="PF00169">
    <property type="entry name" value="PH"/>
    <property type="match status" value="1"/>
</dbReference>
<dbReference type="OrthoDB" id="185175at2759"/>
<dbReference type="PANTHER" id="PTHR12092">
    <property type="entry name" value="PLECKSTRIN"/>
    <property type="match status" value="1"/>
</dbReference>
<dbReference type="InterPro" id="IPR037370">
    <property type="entry name" value="Pleckstrin"/>
</dbReference>
<dbReference type="SMART" id="SM00233">
    <property type="entry name" value="PH"/>
    <property type="match status" value="1"/>
</dbReference>
<dbReference type="InterPro" id="IPR001849">
    <property type="entry name" value="PH_domain"/>
</dbReference>
<evidence type="ECO:0000259" key="1">
    <source>
        <dbReference type="PROSITE" id="PS50003"/>
    </source>
</evidence>
<gene>
    <name evidence="2" type="ORF">EDI_129630</name>
</gene>
<dbReference type="SUPFAM" id="SSF50729">
    <property type="entry name" value="PH domain-like"/>
    <property type="match status" value="1"/>
</dbReference>
<dbReference type="InterPro" id="IPR011993">
    <property type="entry name" value="PH-like_dom_sf"/>
</dbReference>
<protein>
    <recommendedName>
        <fullName evidence="1">PH domain-containing protein</fullName>
    </recommendedName>
</protein>
<evidence type="ECO:0000313" key="3">
    <source>
        <dbReference type="Proteomes" id="UP000008076"/>
    </source>
</evidence>
<feature type="domain" description="PH" evidence="1">
    <location>
        <begin position="20"/>
        <end position="114"/>
    </location>
</feature>
<dbReference type="KEGG" id="edi:EDI_129630"/>
<evidence type="ECO:0000313" key="2">
    <source>
        <dbReference type="EMBL" id="EDR22209.1"/>
    </source>
</evidence>
<dbReference type="eggNOG" id="ENOG502RETX">
    <property type="taxonomic scope" value="Eukaryota"/>
</dbReference>
<dbReference type="PANTHER" id="PTHR12092:SF16">
    <property type="entry name" value="PH DOMAIN-CONTAINING PROTEIN"/>
    <property type="match status" value="1"/>
</dbReference>
<dbReference type="FunFam" id="2.30.29.30:FF:000408">
    <property type="entry name" value="Pleckstrin (PH) domain containing family protein"/>
    <property type="match status" value="1"/>
</dbReference>